<name>A0A383B939_9ZZZZ</name>
<evidence type="ECO:0008006" key="2">
    <source>
        <dbReference type="Google" id="ProtNLM"/>
    </source>
</evidence>
<evidence type="ECO:0000313" key="1">
    <source>
        <dbReference type="EMBL" id="SVE16647.1"/>
    </source>
</evidence>
<dbReference type="Gene3D" id="2.60.120.260">
    <property type="entry name" value="Galactose-binding domain-like"/>
    <property type="match status" value="1"/>
</dbReference>
<dbReference type="AlphaFoldDB" id="A0A383B939"/>
<reference evidence="1" key="1">
    <citation type="submission" date="2018-05" db="EMBL/GenBank/DDBJ databases">
        <authorList>
            <person name="Lanie J.A."/>
            <person name="Ng W.-L."/>
            <person name="Kazmierczak K.M."/>
            <person name="Andrzejewski T.M."/>
            <person name="Davidsen T.M."/>
            <person name="Wayne K.J."/>
            <person name="Tettelin H."/>
            <person name="Glass J.I."/>
            <person name="Rusch D."/>
            <person name="Podicherti R."/>
            <person name="Tsui H.-C.T."/>
            <person name="Winkler M.E."/>
        </authorList>
    </citation>
    <scope>NUCLEOTIDE SEQUENCE</scope>
</reference>
<sequence length="221" mass="24418">MRDTVMRIYIIVTALFSLLPSAVSAEFLTFDDPAMWQANWSLKPRLNIFSDEGHLGLVRFNKDINAVADAHLFVHPTNERGDVPGGIWSALSNEAGATRIIDGDAITFWQPDAGDPVDKWIVQIDLGRAVLAKEIHLHFPDEEGARPFRQFSVFASTGAHVAALDDVYRFAPIFRTTQPNLDSTVSFGFESAIEDTTRIIEARGEADPNFRAAGFKLASPT</sequence>
<dbReference type="InterPro" id="IPR008979">
    <property type="entry name" value="Galactose-bd-like_sf"/>
</dbReference>
<organism evidence="1">
    <name type="scientific">marine metagenome</name>
    <dbReference type="NCBI Taxonomy" id="408172"/>
    <lineage>
        <taxon>unclassified sequences</taxon>
        <taxon>metagenomes</taxon>
        <taxon>ecological metagenomes</taxon>
    </lineage>
</organism>
<accession>A0A383B939</accession>
<dbReference type="SUPFAM" id="SSF49785">
    <property type="entry name" value="Galactose-binding domain-like"/>
    <property type="match status" value="1"/>
</dbReference>
<proteinExistence type="predicted"/>
<feature type="non-terminal residue" evidence="1">
    <location>
        <position position="221"/>
    </location>
</feature>
<gene>
    <name evidence="1" type="ORF">METZ01_LOCUS469501</name>
</gene>
<dbReference type="EMBL" id="UINC01198609">
    <property type="protein sequence ID" value="SVE16647.1"/>
    <property type="molecule type" value="Genomic_DNA"/>
</dbReference>
<protein>
    <recommendedName>
        <fullName evidence="2">Discoidin domain-containing protein</fullName>
    </recommendedName>
</protein>